<evidence type="ECO:0000313" key="1">
    <source>
        <dbReference type="EMBL" id="EJN58768.1"/>
    </source>
</evidence>
<evidence type="ECO:0000313" key="2">
    <source>
        <dbReference type="Proteomes" id="UP000007813"/>
    </source>
</evidence>
<dbReference type="AlphaFoldDB" id="J3A0B7"/>
<comment type="caution">
    <text evidence="1">The sequence shown here is derived from an EMBL/GenBank/DDBJ whole genome shotgun (WGS) entry which is preliminary data.</text>
</comment>
<name>J3A0B7_9EURY</name>
<dbReference type="RefSeq" id="WP_009375594.1">
    <property type="nucleotide sequence ID" value="NZ_ALJD01000007.1"/>
</dbReference>
<protein>
    <submittedName>
        <fullName evidence="1">Uncharacterized protein</fullName>
    </submittedName>
</protein>
<dbReference type="Proteomes" id="UP000007813">
    <property type="component" value="Unassembled WGS sequence"/>
</dbReference>
<reference evidence="1 2" key="1">
    <citation type="journal article" date="2012" name="J. Bacteriol.">
        <title>Draft Genome Sequence of the Extremely Halophilic Archaeon Halogranum salarium B-1T.</title>
        <authorList>
            <person name="Kim K.K."/>
            <person name="Lee K.C."/>
            <person name="Lee J.S."/>
        </authorList>
    </citation>
    <scope>NUCLEOTIDE SEQUENCE [LARGE SCALE GENOMIC DNA]</scope>
    <source>
        <strain evidence="1 2">B-1</strain>
    </source>
</reference>
<accession>J3A0B7</accession>
<proteinExistence type="predicted"/>
<organism evidence="1 2">
    <name type="scientific">Halogranum salarium B-1</name>
    <dbReference type="NCBI Taxonomy" id="1210908"/>
    <lineage>
        <taxon>Archaea</taxon>
        <taxon>Methanobacteriati</taxon>
        <taxon>Methanobacteriota</taxon>
        <taxon>Stenosarchaea group</taxon>
        <taxon>Halobacteria</taxon>
        <taxon>Halobacteriales</taxon>
        <taxon>Haloferacaceae</taxon>
    </lineage>
</organism>
<dbReference type="EMBL" id="ALJD01000007">
    <property type="protein sequence ID" value="EJN58768.1"/>
    <property type="molecule type" value="Genomic_DNA"/>
</dbReference>
<gene>
    <name evidence="1" type="ORF">HSB1_28490</name>
</gene>
<sequence length="51" mass="6013">MFLLPVRSGARILGAVEVLREVDREVIDFDLMRKGLSYTLHKPIEERLRHH</sequence>